<dbReference type="PROSITE" id="PS51372">
    <property type="entry name" value="PRD_2"/>
    <property type="match status" value="2"/>
</dbReference>
<dbReference type="Pfam" id="PF00874">
    <property type="entry name" value="PRD"/>
    <property type="match status" value="2"/>
</dbReference>
<dbReference type="GO" id="GO:0006355">
    <property type="term" value="P:regulation of DNA-templated transcription"/>
    <property type="evidence" value="ECO:0007669"/>
    <property type="project" value="InterPro"/>
</dbReference>
<dbReference type="InterPro" id="IPR004341">
    <property type="entry name" value="CAT_RNA-bd_dom"/>
</dbReference>
<protein>
    <submittedName>
        <fullName evidence="3">PRD domain-containing protein</fullName>
    </submittedName>
</protein>
<evidence type="ECO:0000256" key="1">
    <source>
        <dbReference type="ARBA" id="ARBA00022737"/>
    </source>
</evidence>
<evidence type="ECO:0000313" key="4">
    <source>
        <dbReference type="Proteomes" id="UP000824258"/>
    </source>
</evidence>
<evidence type="ECO:0000259" key="2">
    <source>
        <dbReference type="PROSITE" id="PS51372"/>
    </source>
</evidence>
<dbReference type="SMART" id="SM01061">
    <property type="entry name" value="CAT_RBD"/>
    <property type="match status" value="1"/>
</dbReference>
<dbReference type="SUPFAM" id="SSF50151">
    <property type="entry name" value="SacY-like RNA-binding domain"/>
    <property type="match status" value="1"/>
</dbReference>
<dbReference type="GO" id="GO:0003723">
    <property type="term" value="F:RNA binding"/>
    <property type="evidence" value="ECO:0007669"/>
    <property type="project" value="InterPro"/>
</dbReference>
<dbReference type="InterPro" id="IPR036650">
    <property type="entry name" value="CAT_RNA-bd_dom_sf"/>
</dbReference>
<dbReference type="AlphaFoldDB" id="A0A9D1A7V1"/>
<dbReference type="SUPFAM" id="SSF63520">
    <property type="entry name" value="PTS-regulatory domain, PRD"/>
    <property type="match status" value="2"/>
</dbReference>
<dbReference type="Gene3D" id="2.30.24.10">
    <property type="entry name" value="CAT RNA-binding domain"/>
    <property type="match status" value="1"/>
</dbReference>
<dbReference type="PANTHER" id="PTHR30185:SF15">
    <property type="entry name" value="CRYPTIC BETA-GLUCOSIDE BGL OPERON ANTITERMINATOR"/>
    <property type="match status" value="1"/>
</dbReference>
<dbReference type="InterPro" id="IPR011608">
    <property type="entry name" value="PRD"/>
</dbReference>
<dbReference type="Proteomes" id="UP000824258">
    <property type="component" value="Unassembled WGS sequence"/>
</dbReference>
<dbReference type="EMBL" id="DVGD01000004">
    <property type="protein sequence ID" value="HIR08780.1"/>
    <property type="molecule type" value="Genomic_DNA"/>
</dbReference>
<dbReference type="Gene3D" id="1.10.1790.10">
    <property type="entry name" value="PRD domain"/>
    <property type="match status" value="2"/>
</dbReference>
<feature type="domain" description="PRD" evidence="2">
    <location>
        <begin position="171"/>
        <end position="277"/>
    </location>
</feature>
<sequence length="277" mass="31539">MRVVKCINNNVVICADRSGRELVAMGCGLGFSLRAGDLVNERRIEKLFRMENPEETKKLTDLFAKLPPKEIELCSRIVDKATEDLGQKLSPSVYLTLTDHVCFAIERSRQGTVFQNTLLPEVRTFYPREFALGKYALELIERELGIHFPDDEAANIALHLVNAEFENSLSDTLRITQTIHDILAMLSANRTIAFDTQSEFYSEFSVQLKFLVFRAFSKSFYNREEGLFVQAVERVYPREFACAREISRVLQQRCGAALPQAEMAFLAASLHRTCRAI</sequence>
<dbReference type="Pfam" id="PF03123">
    <property type="entry name" value="CAT_RBD"/>
    <property type="match status" value="1"/>
</dbReference>
<organism evidence="3 4">
    <name type="scientific">Candidatus Avoscillospira stercoripullorum</name>
    <dbReference type="NCBI Taxonomy" id="2840709"/>
    <lineage>
        <taxon>Bacteria</taxon>
        <taxon>Bacillati</taxon>
        <taxon>Bacillota</taxon>
        <taxon>Clostridia</taxon>
        <taxon>Eubacteriales</taxon>
        <taxon>Oscillospiraceae</taxon>
        <taxon>Oscillospiraceae incertae sedis</taxon>
        <taxon>Candidatus Avoscillospira</taxon>
    </lineage>
</organism>
<proteinExistence type="predicted"/>
<evidence type="ECO:0000313" key="3">
    <source>
        <dbReference type="EMBL" id="HIR08780.1"/>
    </source>
</evidence>
<dbReference type="InterPro" id="IPR050661">
    <property type="entry name" value="BglG_antiterminators"/>
</dbReference>
<dbReference type="InterPro" id="IPR036634">
    <property type="entry name" value="PRD_sf"/>
</dbReference>
<name>A0A9D1A7V1_9FIRM</name>
<dbReference type="PANTHER" id="PTHR30185">
    <property type="entry name" value="CRYPTIC BETA-GLUCOSIDE BGL OPERON ANTITERMINATOR"/>
    <property type="match status" value="1"/>
</dbReference>
<gene>
    <name evidence="3" type="ORF">IAA70_00085</name>
</gene>
<reference evidence="3" key="1">
    <citation type="submission" date="2020-10" db="EMBL/GenBank/DDBJ databases">
        <authorList>
            <person name="Gilroy R."/>
        </authorList>
    </citation>
    <scope>NUCLEOTIDE SEQUENCE</scope>
    <source>
        <strain evidence="3">ChiHjej9B8-7071</strain>
    </source>
</reference>
<keyword evidence="1" id="KW-0677">Repeat</keyword>
<comment type="caution">
    <text evidence="3">The sequence shown here is derived from an EMBL/GenBank/DDBJ whole genome shotgun (WGS) entry which is preliminary data.</text>
</comment>
<accession>A0A9D1A7V1</accession>
<reference evidence="3" key="2">
    <citation type="journal article" date="2021" name="PeerJ">
        <title>Extensive microbial diversity within the chicken gut microbiome revealed by metagenomics and culture.</title>
        <authorList>
            <person name="Gilroy R."/>
            <person name="Ravi A."/>
            <person name="Getino M."/>
            <person name="Pursley I."/>
            <person name="Horton D.L."/>
            <person name="Alikhan N.F."/>
            <person name="Baker D."/>
            <person name="Gharbi K."/>
            <person name="Hall N."/>
            <person name="Watson M."/>
            <person name="Adriaenssens E.M."/>
            <person name="Foster-Nyarko E."/>
            <person name="Jarju S."/>
            <person name="Secka A."/>
            <person name="Antonio M."/>
            <person name="Oren A."/>
            <person name="Chaudhuri R.R."/>
            <person name="La Ragione R."/>
            <person name="Hildebrand F."/>
            <person name="Pallen M.J."/>
        </authorList>
    </citation>
    <scope>NUCLEOTIDE SEQUENCE</scope>
    <source>
        <strain evidence="3">ChiHjej9B8-7071</strain>
    </source>
</reference>
<feature type="domain" description="PRD" evidence="2">
    <location>
        <begin position="65"/>
        <end position="170"/>
    </location>
</feature>